<proteinExistence type="inferred from homology"/>
<comment type="similarity">
    <text evidence="1">Belongs to the 4-hydroxybenzoyl-CoA thioesterase family.</text>
</comment>
<dbReference type="KEGG" id="bwe:BcerKBAB4_3293"/>
<sequence>MIKCMQGSRSERRRIEMFVAEHEVEIRYAETDQMGVVYHSNYLVWLELGRTKLIQELGFSYVEMEKEGIISPVLDLQISYRKAMRYGEKAIVKTWVDTVSPLRVVYGYEIYNSDGELCITASTTNICAKKEGFRPVSFKKLYPEWYAKYEEIKKK</sequence>
<dbReference type="AlphaFoldDB" id="A9VNV3"/>
<dbReference type="Proteomes" id="UP000002154">
    <property type="component" value="Chromosome"/>
</dbReference>
<keyword evidence="2" id="KW-0378">Hydrolase</keyword>
<accession>A9VNV3</accession>
<evidence type="ECO:0000256" key="1">
    <source>
        <dbReference type="ARBA" id="ARBA00005953"/>
    </source>
</evidence>
<dbReference type="PANTHER" id="PTHR31793:SF27">
    <property type="entry name" value="NOVEL THIOESTERASE SUPERFAMILY DOMAIN AND SAPOSIN A-TYPE DOMAIN CONTAINING PROTEIN (0610012H03RIK)"/>
    <property type="match status" value="1"/>
</dbReference>
<evidence type="ECO:0000313" key="4">
    <source>
        <dbReference type="Proteomes" id="UP000002154"/>
    </source>
</evidence>
<dbReference type="PANTHER" id="PTHR31793">
    <property type="entry name" value="4-HYDROXYBENZOYL-COA THIOESTERASE FAMILY MEMBER"/>
    <property type="match status" value="1"/>
</dbReference>
<organism evidence="3 4">
    <name type="scientific">Bacillus mycoides (strain KBAB4)</name>
    <name type="common">Bacillus weihenstephanensis</name>
    <dbReference type="NCBI Taxonomy" id="315730"/>
    <lineage>
        <taxon>Bacteria</taxon>
        <taxon>Bacillati</taxon>
        <taxon>Bacillota</taxon>
        <taxon>Bacilli</taxon>
        <taxon>Bacillales</taxon>
        <taxon>Bacillaceae</taxon>
        <taxon>Bacillus</taxon>
        <taxon>Bacillus cereus group</taxon>
    </lineage>
</organism>
<dbReference type="Gene3D" id="3.10.129.10">
    <property type="entry name" value="Hotdog Thioesterase"/>
    <property type="match status" value="1"/>
</dbReference>
<dbReference type="FunFam" id="3.10.129.10:FF:000026">
    <property type="entry name" value="Possible 4-hydroxybenzoyl-CoA thioesterase"/>
    <property type="match status" value="1"/>
</dbReference>
<name>A9VNV3_BACMK</name>
<dbReference type="InterPro" id="IPR006684">
    <property type="entry name" value="YbgC/YbaW"/>
</dbReference>
<reference evidence="3 4" key="1">
    <citation type="journal article" date="2008" name="Chem. Biol. Interact.">
        <title>Extending the Bacillus cereus group genomics to putative food-borne pathogens of different toxicity.</title>
        <authorList>
            <person name="Lapidus A."/>
            <person name="Goltsman E."/>
            <person name="Auger S."/>
            <person name="Galleron N."/>
            <person name="Segurens B."/>
            <person name="Dossat C."/>
            <person name="Land M.L."/>
            <person name="Broussolle V."/>
            <person name="Brillard J."/>
            <person name="Guinebretiere M.H."/>
            <person name="Sanchis V."/>
            <person name="Nguen-The C."/>
            <person name="Lereclus D."/>
            <person name="Richardson P."/>
            <person name="Wincker P."/>
            <person name="Weissenbach J."/>
            <person name="Ehrlich S.D."/>
            <person name="Sorokin A."/>
        </authorList>
    </citation>
    <scope>NUCLEOTIDE SEQUENCE [LARGE SCALE GENOMIC DNA]</scope>
    <source>
        <strain evidence="3 4">KBAB4</strain>
    </source>
</reference>
<gene>
    <name evidence="3" type="ordered locus">BcerKBAB4_3293</name>
</gene>
<dbReference type="NCBIfam" id="TIGR00051">
    <property type="entry name" value="YbgC/FadM family acyl-CoA thioesterase"/>
    <property type="match status" value="1"/>
</dbReference>
<dbReference type="SUPFAM" id="SSF54637">
    <property type="entry name" value="Thioesterase/thiol ester dehydrase-isomerase"/>
    <property type="match status" value="1"/>
</dbReference>
<evidence type="ECO:0000256" key="2">
    <source>
        <dbReference type="ARBA" id="ARBA00022801"/>
    </source>
</evidence>
<dbReference type="InterPro" id="IPR050563">
    <property type="entry name" value="4-hydroxybenzoyl-CoA_TE"/>
</dbReference>
<dbReference type="CDD" id="cd00586">
    <property type="entry name" value="4HBT"/>
    <property type="match status" value="1"/>
</dbReference>
<dbReference type="HOGENOM" id="CLU_101141_3_3_9"/>
<dbReference type="GO" id="GO:0047617">
    <property type="term" value="F:fatty acyl-CoA hydrolase activity"/>
    <property type="evidence" value="ECO:0007669"/>
    <property type="project" value="TreeGrafter"/>
</dbReference>
<dbReference type="InterPro" id="IPR029069">
    <property type="entry name" value="HotDog_dom_sf"/>
</dbReference>
<evidence type="ECO:0000313" key="3">
    <source>
        <dbReference type="EMBL" id="ABY44468.1"/>
    </source>
</evidence>
<protein>
    <submittedName>
        <fullName evidence="3">Thioesterase superfamily protein</fullName>
    </submittedName>
</protein>
<dbReference type="EMBL" id="CP000903">
    <property type="protein sequence ID" value="ABY44468.1"/>
    <property type="molecule type" value="Genomic_DNA"/>
</dbReference>
<dbReference type="eggNOG" id="COG0824">
    <property type="taxonomic scope" value="Bacteria"/>
</dbReference>
<dbReference type="Pfam" id="PF13279">
    <property type="entry name" value="4HBT_2"/>
    <property type="match status" value="1"/>
</dbReference>